<dbReference type="AlphaFoldDB" id="A0A561E0V6"/>
<gene>
    <name evidence="2" type="ORF">BKA23_2921</name>
</gene>
<proteinExistence type="predicted"/>
<reference evidence="2 3" key="1">
    <citation type="submission" date="2019-06" db="EMBL/GenBank/DDBJ databases">
        <title>Sequencing the genomes of 1000 actinobacteria strains.</title>
        <authorList>
            <person name="Klenk H.-P."/>
        </authorList>
    </citation>
    <scope>NUCLEOTIDE SEQUENCE [LARGE SCALE GENOMIC DNA]</scope>
    <source>
        <strain evidence="2 3">DSM 19560</strain>
    </source>
</reference>
<evidence type="ECO:0000313" key="2">
    <source>
        <dbReference type="EMBL" id="TWE09221.1"/>
    </source>
</evidence>
<dbReference type="EMBL" id="VIVQ01000003">
    <property type="protein sequence ID" value="TWE09221.1"/>
    <property type="molecule type" value="Genomic_DNA"/>
</dbReference>
<keyword evidence="3" id="KW-1185">Reference proteome</keyword>
<name>A0A561E0V6_9MICO</name>
<keyword evidence="1" id="KW-0732">Signal</keyword>
<sequence length="177" mass="18294">MTLAAATLVTVALCGCNSSSDAAKTVADQNHTTITSTAAPIATRQTDAATTPPAVAPSAAEYCAVMDRYKARYESQFATANSDVAQSGSGVMQLTGLLYAVMAIGNLSPMWHDMAAVAPPSIKGATDAVTAAWDEQMGNAADNVLHPQMALLQNLAIGLTVLGPMMQVNDFVTQNCN</sequence>
<accession>A0A561E0V6</accession>
<evidence type="ECO:0000256" key="1">
    <source>
        <dbReference type="SAM" id="SignalP"/>
    </source>
</evidence>
<feature type="signal peptide" evidence="1">
    <location>
        <begin position="1"/>
        <end position="22"/>
    </location>
</feature>
<protein>
    <submittedName>
        <fullName evidence="2">Uncharacterized protein</fullName>
    </submittedName>
</protein>
<comment type="caution">
    <text evidence="2">The sequence shown here is derived from an EMBL/GenBank/DDBJ whole genome shotgun (WGS) entry which is preliminary data.</text>
</comment>
<evidence type="ECO:0000313" key="3">
    <source>
        <dbReference type="Proteomes" id="UP000318297"/>
    </source>
</evidence>
<feature type="chain" id="PRO_5021743782" evidence="1">
    <location>
        <begin position="23"/>
        <end position="177"/>
    </location>
</feature>
<dbReference type="Proteomes" id="UP000318297">
    <property type="component" value="Unassembled WGS sequence"/>
</dbReference>
<organism evidence="2 3">
    <name type="scientific">Rudaeicoccus suwonensis</name>
    <dbReference type="NCBI Taxonomy" id="657409"/>
    <lineage>
        <taxon>Bacteria</taxon>
        <taxon>Bacillati</taxon>
        <taxon>Actinomycetota</taxon>
        <taxon>Actinomycetes</taxon>
        <taxon>Micrococcales</taxon>
        <taxon>Dermacoccaceae</taxon>
        <taxon>Rudaeicoccus</taxon>
    </lineage>
</organism>